<keyword evidence="1" id="KW-0812">Transmembrane</keyword>
<comment type="caution">
    <text evidence="2">The sequence shown here is derived from an EMBL/GenBank/DDBJ whole genome shotgun (WGS) entry which is preliminary data.</text>
</comment>
<keyword evidence="3" id="KW-1185">Reference proteome</keyword>
<protein>
    <submittedName>
        <fullName evidence="2">Uncharacterized protein</fullName>
    </submittedName>
</protein>
<evidence type="ECO:0000256" key="1">
    <source>
        <dbReference type="SAM" id="Phobius"/>
    </source>
</evidence>
<dbReference type="Proteomes" id="UP000327493">
    <property type="component" value="Chromosome 14"/>
</dbReference>
<gene>
    <name evidence="2" type="ORF">FQN60_007879</name>
</gene>
<evidence type="ECO:0000313" key="3">
    <source>
        <dbReference type="Proteomes" id="UP000327493"/>
    </source>
</evidence>
<dbReference type="EMBL" id="VOFY01000014">
    <property type="protein sequence ID" value="KAA8586310.1"/>
    <property type="molecule type" value="Genomic_DNA"/>
</dbReference>
<keyword evidence="1" id="KW-1133">Transmembrane helix</keyword>
<organism evidence="2 3">
    <name type="scientific">Etheostoma spectabile</name>
    <name type="common">orangethroat darter</name>
    <dbReference type="NCBI Taxonomy" id="54343"/>
    <lineage>
        <taxon>Eukaryota</taxon>
        <taxon>Metazoa</taxon>
        <taxon>Chordata</taxon>
        <taxon>Craniata</taxon>
        <taxon>Vertebrata</taxon>
        <taxon>Euteleostomi</taxon>
        <taxon>Actinopterygii</taxon>
        <taxon>Neopterygii</taxon>
        <taxon>Teleostei</taxon>
        <taxon>Neoteleostei</taxon>
        <taxon>Acanthomorphata</taxon>
        <taxon>Eupercaria</taxon>
        <taxon>Perciformes</taxon>
        <taxon>Percoidei</taxon>
        <taxon>Percidae</taxon>
        <taxon>Etheostomatinae</taxon>
        <taxon>Etheostoma</taxon>
    </lineage>
</organism>
<feature type="transmembrane region" description="Helical" evidence="1">
    <location>
        <begin position="54"/>
        <end position="72"/>
    </location>
</feature>
<evidence type="ECO:0000313" key="2">
    <source>
        <dbReference type="EMBL" id="KAA8586310.1"/>
    </source>
</evidence>
<proteinExistence type="predicted"/>
<dbReference type="AlphaFoldDB" id="A0A5J5D097"/>
<keyword evidence="1" id="KW-0472">Membrane</keyword>
<name>A0A5J5D097_9PERO</name>
<reference evidence="2 3" key="1">
    <citation type="submission" date="2019-08" db="EMBL/GenBank/DDBJ databases">
        <title>A chromosome-level genome assembly, high-density linkage maps, and genome scans reveal the genomic architecture of hybrid incompatibilities underlying speciation via character displacement in darters (Percidae: Etheostominae).</title>
        <authorList>
            <person name="Moran R.L."/>
            <person name="Catchen J.M."/>
            <person name="Fuller R.C."/>
        </authorList>
    </citation>
    <scope>NUCLEOTIDE SEQUENCE [LARGE SCALE GENOMIC DNA]</scope>
    <source>
        <strain evidence="2">EspeVRDwgs_2016</strain>
        <tissue evidence="2">Muscle</tissue>
    </source>
</reference>
<sequence>MQLYLLLRRVDDGQVSSFALAVRLALGPIPGGPGDEVTAVAEEMPVHGADDRGLQMWSCLPFVVILVASLASSSSFSR</sequence>
<accession>A0A5J5D097</accession>